<organism evidence="1 2">
    <name type="scientific">Peribacillus frigoritolerans</name>
    <dbReference type="NCBI Taxonomy" id="450367"/>
    <lineage>
        <taxon>Bacteria</taxon>
        <taxon>Bacillati</taxon>
        <taxon>Bacillota</taxon>
        <taxon>Bacilli</taxon>
        <taxon>Bacillales</taxon>
        <taxon>Bacillaceae</taxon>
        <taxon>Peribacillus</taxon>
    </lineage>
</organism>
<comment type="caution">
    <text evidence="1">The sequence shown here is derived from an EMBL/GenBank/DDBJ whole genome shotgun (WGS) entry which is preliminary data.</text>
</comment>
<sequence>MVTTQEEKLEVLQTKLQDFIQNELLPYEQEHGLNAEEDIPMEAIKWARKRSRNWAFTELTS</sequence>
<dbReference type="Proteomes" id="UP000680045">
    <property type="component" value="Unassembled WGS sequence"/>
</dbReference>
<protein>
    <submittedName>
        <fullName evidence="1">Uncharacterized protein</fullName>
    </submittedName>
</protein>
<accession>A0A941JBH9</accession>
<gene>
    <name evidence="1" type="ORF">KEH51_22820</name>
</gene>
<evidence type="ECO:0000313" key="2">
    <source>
        <dbReference type="Proteomes" id="UP000680045"/>
    </source>
</evidence>
<dbReference type="AlphaFoldDB" id="A0A941JBH9"/>
<evidence type="ECO:0000313" key="1">
    <source>
        <dbReference type="EMBL" id="MBR8645794.1"/>
    </source>
</evidence>
<proteinExistence type="predicted"/>
<reference evidence="1" key="1">
    <citation type="submission" date="2021-04" db="EMBL/GenBank/DDBJ databases">
        <title>Whole genome sequencing of Enterococci isolates from hospitalized patients.</title>
        <authorList>
            <person name="Ogoti B.M."/>
            <person name="Onyambu F.G."/>
        </authorList>
    </citation>
    <scope>NUCLEOTIDE SEQUENCE</scope>
    <source>
        <strain evidence="1">242</strain>
    </source>
</reference>
<dbReference type="EMBL" id="JAGTPW010000051">
    <property type="protein sequence ID" value="MBR8645794.1"/>
    <property type="molecule type" value="Genomic_DNA"/>
</dbReference>
<name>A0A941JBH9_9BACI</name>